<gene>
    <name evidence="2" type="ORF">CKO13_06625</name>
</gene>
<name>A0ABS1E8E2_9GAMM</name>
<evidence type="ECO:0000313" key="2">
    <source>
        <dbReference type="EMBL" id="MBK1726701.1"/>
    </source>
</evidence>
<keyword evidence="3" id="KW-1185">Reference proteome</keyword>
<dbReference type="EMBL" id="NRSH01000060">
    <property type="protein sequence ID" value="MBK1726701.1"/>
    <property type="molecule type" value="Genomic_DNA"/>
</dbReference>
<comment type="caution">
    <text evidence="2">The sequence shown here is derived from an EMBL/GenBank/DDBJ whole genome shotgun (WGS) entry which is preliminary data.</text>
</comment>
<evidence type="ECO:0000259" key="1">
    <source>
        <dbReference type="PROSITE" id="PS50075"/>
    </source>
</evidence>
<dbReference type="SUPFAM" id="SSF47336">
    <property type="entry name" value="ACP-like"/>
    <property type="match status" value="1"/>
</dbReference>
<evidence type="ECO:0000313" key="3">
    <source>
        <dbReference type="Proteomes" id="UP000738126"/>
    </source>
</evidence>
<dbReference type="PROSITE" id="PS50075">
    <property type="entry name" value="CARRIER"/>
    <property type="match status" value="1"/>
</dbReference>
<sequence>MSTEDELRALLDETLQLRGRAQAFTAETRLLGELPELDSMAVVLIVEALEERFGLRLEEDEVTAELFATLGSLQAVVDAKRAPC</sequence>
<dbReference type="InterPro" id="IPR009081">
    <property type="entry name" value="PP-bd_ACP"/>
</dbReference>
<dbReference type="Pfam" id="PF00550">
    <property type="entry name" value="PP-binding"/>
    <property type="match status" value="1"/>
</dbReference>
<dbReference type="Gene3D" id="1.10.1200.10">
    <property type="entry name" value="ACP-like"/>
    <property type="match status" value="1"/>
</dbReference>
<protein>
    <submittedName>
        <fullName evidence="2">Acyl carrier protein</fullName>
    </submittedName>
</protein>
<dbReference type="Proteomes" id="UP000738126">
    <property type="component" value="Unassembled WGS sequence"/>
</dbReference>
<reference evidence="2 3" key="1">
    <citation type="journal article" date="2020" name="Microorganisms">
        <title>Osmotic Adaptation and Compatible Solute Biosynthesis of Phototrophic Bacteria as Revealed from Genome Analyses.</title>
        <authorList>
            <person name="Imhoff J.F."/>
            <person name="Rahn T."/>
            <person name="Kunzel S."/>
            <person name="Keller A."/>
            <person name="Neulinger S.C."/>
        </authorList>
    </citation>
    <scope>NUCLEOTIDE SEQUENCE [LARGE SCALE GENOMIC DNA]</scope>
    <source>
        <strain evidence="2 3">DSM 15116</strain>
    </source>
</reference>
<feature type="domain" description="Carrier" evidence="1">
    <location>
        <begin position="1"/>
        <end position="81"/>
    </location>
</feature>
<accession>A0ABS1E8E2</accession>
<dbReference type="InterPro" id="IPR036736">
    <property type="entry name" value="ACP-like_sf"/>
</dbReference>
<dbReference type="RefSeq" id="WP_200258272.1">
    <property type="nucleotide sequence ID" value="NZ_NRSH01000060.1"/>
</dbReference>
<proteinExistence type="predicted"/>
<organism evidence="2 3">
    <name type="scientific">Halorhodospira neutriphila</name>
    <dbReference type="NCBI Taxonomy" id="168379"/>
    <lineage>
        <taxon>Bacteria</taxon>
        <taxon>Pseudomonadati</taxon>
        <taxon>Pseudomonadota</taxon>
        <taxon>Gammaproteobacteria</taxon>
        <taxon>Chromatiales</taxon>
        <taxon>Ectothiorhodospiraceae</taxon>
        <taxon>Halorhodospira</taxon>
    </lineage>
</organism>